<dbReference type="AlphaFoldDB" id="A0A1F8CYE2"/>
<comment type="caution">
    <text evidence="2">The sequence shown here is derived from an EMBL/GenBank/DDBJ whole genome shotgun (WGS) entry which is preliminary data.</text>
</comment>
<dbReference type="Proteomes" id="UP000178937">
    <property type="component" value="Unassembled WGS sequence"/>
</dbReference>
<organism evidence="2 3">
    <name type="scientific">Candidatus Woesebacteria bacterium RIFOXYB1_FULL_41_13</name>
    <dbReference type="NCBI Taxonomy" id="1802540"/>
    <lineage>
        <taxon>Bacteria</taxon>
        <taxon>Candidatus Woeseibacteriota</taxon>
    </lineage>
</organism>
<accession>A0A1F8CYE2</accession>
<gene>
    <name evidence="2" type="ORF">A2393_00305</name>
</gene>
<sequence>MGFSDFDKYQKECGKTAVYPGIGKNFVYPTLGLMGEAGEVSEKIKKVIRDDQGHVTPEKKEEIKKELGDVLWYLSQLSKELGIKFSEVASGNLEKLASRKIRGKLQGDGDNR</sequence>
<evidence type="ECO:0000313" key="3">
    <source>
        <dbReference type="Proteomes" id="UP000178937"/>
    </source>
</evidence>
<dbReference type="Gene3D" id="1.10.287.1080">
    <property type="entry name" value="MazG-like"/>
    <property type="match status" value="1"/>
</dbReference>
<evidence type="ECO:0000259" key="1">
    <source>
        <dbReference type="Pfam" id="PF03819"/>
    </source>
</evidence>
<dbReference type="PIRSF" id="PIRSF006639">
    <property type="entry name" value="UCP006639_pph"/>
    <property type="match status" value="1"/>
</dbReference>
<name>A0A1F8CYE2_9BACT</name>
<dbReference type="CDD" id="cd11541">
    <property type="entry name" value="NTP-PPase_u4"/>
    <property type="match status" value="1"/>
</dbReference>
<protein>
    <recommendedName>
        <fullName evidence="1">NTP pyrophosphohydrolase MazG-like domain-containing protein</fullName>
    </recommendedName>
</protein>
<evidence type="ECO:0000313" key="2">
    <source>
        <dbReference type="EMBL" id="OGM81116.1"/>
    </source>
</evidence>
<dbReference type="SUPFAM" id="SSF101386">
    <property type="entry name" value="all-alpha NTP pyrophosphatases"/>
    <property type="match status" value="1"/>
</dbReference>
<dbReference type="STRING" id="1802540.A2393_00305"/>
<dbReference type="InterPro" id="IPR004518">
    <property type="entry name" value="MazG-like_dom"/>
</dbReference>
<reference evidence="2 3" key="1">
    <citation type="journal article" date="2016" name="Nat. Commun.">
        <title>Thousands of microbial genomes shed light on interconnected biogeochemical processes in an aquifer system.</title>
        <authorList>
            <person name="Anantharaman K."/>
            <person name="Brown C.T."/>
            <person name="Hug L.A."/>
            <person name="Sharon I."/>
            <person name="Castelle C.J."/>
            <person name="Probst A.J."/>
            <person name="Thomas B.C."/>
            <person name="Singh A."/>
            <person name="Wilkins M.J."/>
            <person name="Karaoz U."/>
            <person name="Brodie E.L."/>
            <person name="Williams K.H."/>
            <person name="Hubbard S.S."/>
            <person name="Banfield J.F."/>
        </authorList>
    </citation>
    <scope>NUCLEOTIDE SEQUENCE [LARGE SCALE GENOMIC DNA]</scope>
</reference>
<dbReference type="InterPro" id="IPR011379">
    <property type="entry name" value="MazG-related_GP37"/>
</dbReference>
<proteinExistence type="predicted"/>
<feature type="domain" description="NTP pyrophosphohydrolase MazG-like" evidence="1">
    <location>
        <begin position="32"/>
        <end position="100"/>
    </location>
</feature>
<dbReference type="Pfam" id="PF03819">
    <property type="entry name" value="MazG"/>
    <property type="match status" value="1"/>
</dbReference>
<dbReference type="EMBL" id="MGIA01000017">
    <property type="protein sequence ID" value="OGM81116.1"/>
    <property type="molecule type" value="Genomic_DNA"/>
</dbReference>